<evidence type="ECO:0000256" key="1">
    <source>
        <dbReference type="ARBA" id="ARBA00024353"/>
    </source>
</evidence>
<dbReference type="Pfam" id="PF13490">
    <property type="entry name" value="zf-HC2"/>
    <property type="match status" value="1"/>
</dbReference>
<feature type="region of interest" description="Disordered" evidence="3">
    <location>
        <begin position="118"/>
        <end position="235"/>
    </location>
</feature>
<evidence type="ECO:0000256" key="4">
    <source>
        <dbReference type="SAM" id="Phobius"/>
    </source>
</evidence>
<proteinExistence type="inferred from homology"/>
<comment type="caution">
    <text evidence="6">The sequence shown here is derived from an EMBL/GenBank/DDBJ whole genome shotgun (WGS) entry which is preliminary data.</text>
</comment>
<feature type="domain" description="Putative zinc-finger" evidence="5">
    <location>
        <begin position="6"/>
        <end position="37"/>
    </location>
</feature>
<sequence>MKCRYYRELLSSYLDNALTATERREVEEHINGCRACREELEALRRTVELLKDWSEEELDLPPGFEEDLRRRLEAACRPWYRRLGQRASLTAAAIIMAVFFTALTGYHTRFIHPFRNNESEPPSYEIEAPPSPEPVSLPPTTANQEEKQAPVAPLQEIRRPTQAKRPLQEKALVPPAAEGAPSKAAPSMGSVPLDAPLLFTKTDNDADSKLSVPEKVYEEPDTVSEPAGISGSPSP</sequence>
<dbReference type="Gene3D" id="1.10.10.1320">
    <property type="entry name" value="Anti-sigma factor, zinc-finger domain"/>
    <property type="match status" value="1"/>
</dbReference>
<name>A0A2T0AKM5_9FIRM</name>
<feature type="transmembrane region" description="Helical" evidence="4">
    <location>
        <begin position="87"/>
        <end position="106"/>
    </location>
</feature>
<dbReference type="AlphaFoldDB" id="A0A2T0AKM5"/>
<dbReference type="InterPro" id="IPR041916">
    <property type="entry name" value="Anti_sigma_zinc_sf"/>
</dbReference>
<protein>
    <recommendedName>
        <fullName evidence="2">Anti-sigma-W factor RsiW</fullName>
    </recommendedName>
</protein>
<evidence type="ECO:0000313" key="6">
    <source>
        <dbReference type="EMBL" id="PRR69011.1"/>
    </source>
</evidence>
<gene>
    <name evidence="6" type="ORF">MOHU_25410</name>
</gene>
<keyword evidence="7" id="KW-1185">Reference proteome</keyword>
<dbReference type="Proteomes" id="UP000238415">
    <property type="component" value="Unassembled WGS sequence"/>
</dbReference>
<keyword evidence="4" id="KW-0472">Membrane</keyword>
<evidence type="ECO:0000259" key="5">
    <source>
        <dbReference type="Pfam" id="PF13490"/>
    </source>
</evidence>
<keyword evidence="4" id="KW-0812">Transmembrane</keyword>
<dbReference type="OrthoDB" id="1805316at2"/>
<keyword evidence="4" id="KW-1133">Transmembrane helix</keyword>
<comment type="similarity">
    <text evidence="1">Belongs to the zinc-associated anti-sigma factor (ZAS) superfamily. Anti-sigma-W factor family.</text>
</comment>
<reference evidence="6 7" key="1">
    <citation type="submission" date="2018-03" db="EMBL/GenBank/DDBJ databases">
        <title>Genome sequence of Moorella humiferrea DSM 23265.</title>
        <authorList>
            <person name="Poehlein A."/>
            <person name="Daniel R."/>
        </authorList>
    </citation>
    <scope>NUCLEOTIDE SEQUENCE [LARGE SCALE GENOMIC DNA]</scope>
    <source>
        <strain evidence="6 7">DSM 23265</strain>
    </source>
</reference>
<accession>A0A2T0AKM5</accession>
<evidence type="ECO:0000313" key="7">
    <source>
        <dbReference type="Proteomes" id="UP000238415"/>
    </source>
</evidence>
<organism evidence="6 7">
    <name type="scientific">Neomoorella humiferrea</name>
    <dbReference type="NCBI Taxonomy" id="676965"/>
    <lineage>
        <taxon>Bacteria</taxon>
        <taxon>Bacillati</taxon>
        <taxon>Bacillota</taxon>
        <taxon>Clostridia</taxon>
        <taxon>Neomoorellales</taxon>
        <taxon>Neomoorellaceae</taxon>
        <taxon>Neomoorella</taxon>
    </lineage>
</organism>
<evidence type="ECO:0000256" key="2">
    <source>
        <dbReference type="ARBA" id="ARBA00024438"/>
    </source>
</evidence>
<evidence type="ECO:0000256" key="3">
    <source>
        <dbReference type="SAM" id="MobiDB-lite"/>
    </source>
</evidence>
<dbReference type="RefSeq" id="WP_106006454.1">
    <property type="nucleotide sequence ID" value="NZ_CP136419.1"/>
</dbReference>
<dbReference type="EMBL" id="PVXM01000058">
    <property type="protein sequence ID" value="PRR69011.1"/>
    <property type="molecule type" value="Genomic_DNA"/>
</dbReference>
<dbReference type="InterPro" id="IPR027383">
    <property type="entry name" value="Znf_put"/>
</dbReference>